<dbReference type="GO" id="GO:0016757">
    <property type="term" value="F:glycosyltransferase activity"/>
    <property type="evidence" value="ECO:0007669"/>
    <property type="project" value="InterPro"/>
</dbReference>
<dbReference type="AlphaFoldDB" id="A0A1V6LSD7"/>
<dbReference type="Proteomes" id="UP000191680">
    <property type="component" value="Unassembled WGS sequence"/>
</dbReference>
<name>A0A1V6LSD7_9FLAO</name>
<dbReference type="OrthoDB" id="791981at2"/>
<evidence type="ECO:0000259" key="1">
    <source>
        <dbReference type="Pfam" id="PF00534"/>
    </source>
</evidence>
<protein>
    <recommendedName>
        <fullName evidence="1">Glycosyl transferase family 1 domain-containing protein</fullName>
    </recommendedName>
</protein>
<evidence type="ECO:0000313" key="3">
    <source>
        <dbReference type="Proteomes" id="UP000191680"/>
    </source>
</evidence>
<dbReference type="Pfam" id="PF00534">
    <property type="entry name" value="Glycos_transf_1"/>
    <property type="match status" value="1"/>
</dbReference>
<feature type="domain" description="Glycosyl transferase family 1" evidence="1">
    <location>
        <begin position="188"/>
        <end position="328"/>
    </location>
</feature>
<accession>A0A1V6LSD7</accession>
<gene>
    <name evidence="2" type="ORF">BUL40_08310</name>
</gene>
<comment type="caution">
    <text evidence="2">The sequence shown here is derived from an EMBL/GenBank/DDBJ whole genome shotgun (WGS) entry which is preliminary data.</text>
</comment>
<dbReference type="InterPro" id="IPR001296">
    <property type="entry name" value="Glyco_trans_1"/>
</dbReference>
<evidence type="ECO:0000313" key="2">
    <source>
        <dbReference type="EMBL" id="OQD43082.1"/>
    </source>
</evidence>
<keyword evidence="3" id="KW-1185">Reference proteome</keyword>
<sequence length="367" mass="41371">MIVNKFQITTIYFVVPSLSSGGAEKVLTFLAKSFNNQKYKSKLIVIGFQSDTVYDTNGIDILYLNKKRVSQSVLDLYLLIRKNRPDIVFGTLSHINSLLGLISFVTPKTKFIGRETIIGSTQKDHIAQNGIKSSIFNIIAKIGHKGLDTLVCQSKDMQIEVLKRKLVAKHKLAVINNPIQDGFKVKNRIPAFTNNWIFITVASLAKRKGHLRILEALKDLDIDFIYKIIGSGEELENIMKTARLYNLEKKIEHIPFTTRINELLMDSHLYLQGSYVEGFPNALVESLATGTPAVVFKAPGGINEIMINNVNGFIVSESKEMESKILKITKEIDCFKPEKVSSTITYRLNKTKILQQYDLLFAKLIAK</sequence>
<reference evidence="2 3" key="1">
    <citation type="submission" date="2016-12" db="EMBL/GenBank/DDBJ databases">
        <authorList>
            <person name="Song W.-J."/>
            <person name="Kurnit D.M."/>
        </authorList>
    </citation>
    <scope>NUCLEOTIDE SEQUENCE [LARGE SCALE GENOMIC DNA]</scope>
    <source>
        <strain evidence="2 3">HSG9</strain>
    </source>
</reference>
<dbReference type="PANTHER" id="PTHR12526">
    <property type="entry name" value="GLYCOSYLTRANSFERASE"/>
    <property type="match status" value="1"/>
</dbReference>
<dbReference type="SUPFAM" id="SSF53756">
    <property type="entry name" value="UDP-Glycosyltransferase/glycogen phosphorylase"/>
    <property type="match status" value="1"/>
</dbReference>
<dbReference type="Gene3D" id="3.40.50.2000">
    <property type="entry name" value="Glycogen Phosphorylase B"/>
    <property type="match status" value="2"/>
</dbReference>
<organism evidence="2 3">
    <name type="scientific">Croceivirga radicis</name>
    <dbReference type="NCBI Taxonomy" id="1929488"/>
    <lineage>
        <taxon>Bacteria</taxon>
        <taxon>Pseudomonadati</taxon>
        <taxon>Bacteroidota</taxon>
        <taxon>Flavobacteriia</taxon>
        <taxon>Flavobacteriales</taxon>
        <taxon>Flavobacteriaceae</taxon>
        <taxon>Croceivirga</taxon>
    </lineage>
</organism>
<proteinExistence type="predicted"/>
<dbReference type="EMBL" id="MTBC01000004">
    <property type="protein sequence ID" value="OQD43082.1"/>
    <property type="molecule type" value="Genomic_DNA"/>
</dbReference>